<dbReference type="AlphaFoldDB" id="A0A0G4H0P7"/>
<gene>
    <name evidence="2" type="ORF">Vbra_6421</name>
</gene>
<keyword evidence="3" id="KW-1185">Reference proteome</keyword>
<reference evidence="2 3" key="1">
    <citation type="submission" date="2014-11" db="EMBL/GenBank/DDBJ databases">
        <authorList>
            <person name="Zhu J."/>
            <person name="Qi W."/>
            <person name="Song R."/>
        </authorList>
    </citation>
    <scope>NUCLEOTIDE SEQUENCE [LARGE SCALE GENOMIC DNA]</scope>
</reference>
<dbReference type="InParanoid" id="A0A0G4H0P7"/>
<evidence type="ECO:0000313" key="2">
    <source>
        <dbReference type="EMBL" id="CEM37129.1"/>
    </source>
</evidence>
<dbReference type="Proteomes" id="UP000041254">
    <property type="component" value="Unassembled WGS sequence"/>
</dbReference>
<feature type="compositionally biased region" description="Polar residues" evidence="1">
    <location>
        <begin position="33"/>
        <end position="60"/>
    </location>
</feature>
<dbReference type="EMBL" id="CDMY01000929">
    <property type="protein sequence ID" value="CEM37129.1"/>
    <property type="molecule type" value="Genomic_DNA"/>
</dbReference>
<dbReference type="VEuPathDB" id="CryptoDB:Vbra_6421"/>
<name>A0A0G4H0P7_VITBC</name>
<accession>A0A0G4H0P7</accession>
<protein>
    <submittedName>
        <fullName evidence="2">Uncharacterized protein</fullName>
    </submittedName>
</protein>
<evidence type="ECO:0000313" key="3">
    <source>
        <dbReference type="Proteomes" id="UP000041254"/>
    </source>
</evidence>
<organism evidence="2 3">
    <name type="scientific">Vitrella brassicaformis (strain CCMP3155)</name>
    <dbReference type="NCBI Taxonomy" id="1169540"/>
    <lineage>
        <taxon>Eukaryota</taxon>
        <taxon>Sar</taxon>
        <taxon>Alveolata</taxon>
        <taxon>Colpodellida</taxon>
        <taxon>Vitrellaceae</taxon>
        <taxon>Vitrella</taxon>
    </lineage>
</organism>
<evidence type="ECO:0000256" key="1">
    <source>
        <dbReference type="SAM" id="MobiDB-lite"/>
    </source>
</evidence>
<feature type="region of interest" description="Disordered" evidence="1">
    <location>
        <begin position="32"/>
        <end position="66"/>
    </location>
</feature>
<proteinExistence type="predicted"/>
<sequence length="66" mass="7269">MKQRVPIGRVLSANRCTSEPTRPLCPWERRFSKSSANTGTTSISTAAAFSRKPQLSTVTRGSKHHV</sequence>